<dbReference type="Proteomes" id="UP000057938">
    <property type="component" value="Chromosome"/>
</dbReference>
<dbReference type="PATRIC" id="fig|361183.4.peg.1481"/>
<feature type="transmembrane region" description="Helical" evidence="1">
    <location>
        <begin position="98"/>
        <end position="122"/>
    </location>
</feature>
<proteinExistence type="predicted"/>
<organism evidence="3 4">
    <name type="scientific">Altererythrobacter epoxidivorans</name>
    <dbReference type="NCBI Taxonomy" id="361183"/>
    <lineage>
        <taxon>Bacteria</taxon>
        <taxon>Pseudomonadati</taxon>
        <taxon>Pseudomonadota</taxon>
        <taxon>Alphaproteobacteria</taxon>
        <taxon>Sphingomonadales</taxon>
        <taxon>Erythrobacteraceae</taxon>
        <taxon>Altererythrobacter</taxon>
    </lineage>
</organism>
<feature type="transmembrane region" description="Helical" evidence="1">
    <location>
        <begin position="170"/>
        <end position="188"/>
    </location>
</feature>
<keyword evidence="4" id="KW-1185">Reference proteome</keyword>
<dbReference type="OrthoDB" id="193898at2"/>
<feature type="transmembrane region" description="Helical" evidence="1">
    <location>
        <begin position="12"/>
        <end position="34"/>
    </location>
</feature>
<dbReference type="GO" id="GO:0004175">
    <property type="term" value="F:endopeptidase activity"/>
    <property type="evidence" value="ECO:0007669"/>
    <property type="project" value="UniProtKB-ARBA"/>
</dbReference>
<feature type="transmembrane region" description="Helical" evidence="1">
    <location>
        <begin position="128"/>
        <end position="149"/>
    </location>
</feature>
<dbReference type="RefSeq" id="WP_061924830.1">
    <property type="nucleotide sequence ID" value="NZ_CP012669.1"/>
</dbReference>
<dbReference type="PANTHER" id="PTHR39430">
    <property type="entry name" value="MEMBRANE-ASSOCIATED PROTEASE-RELATED"/>
    <property type="match status" value="1"/>
</dbReference>
<dbReference type="Pfam" id="PF02517">
    <property type="entry name" value="Rce1-like"/>
    <property type="match status" value="1"/>
</dbReference>
<reference evidence="3 4" key="1">
    <citation type="submission" date="2015-09" db="EMBL/GenBank/DDBJ databases">
        <title>Complete genome sequence of a benzo[a]pyrene-degrading bacterium Altererythrobacter epoxidivorans CGMCC 1.7731T.</title>
        <authorList>
            <person name="Li Z."/>
            <person name="Cheng H."/>
            <person name="Huo Y."/>
            <person name="Xu X."/>
        </authorList>
    </citation>
    <scope>NUCLEOTIDE SEQUENCE [LARGE SCALE GENOMIC DNA]</scope>
    <source>
        <strain evidence="3 4">CGMCC 1.7731</strain>
    </source>
</reference>
<dbReference type="STRING" id="361183.AMC99_01510"/>
<evidence type="ECO:0000259" key="2">
    <source>
        <dbReference type="Pfam" id="PF02517"/>
    </source>
</evidence>
<gene>
    <name evidence="3" type="ORF">AMC99_01510</name>
</gene>
<keyword evidence="3" id="KW-0645">Protease</keyword>
<dbReference type="KEGG" id="aep:AMC99_01510"/>
<dbReference type="PANTHER" id="PTHR39430:SF1">
    <property type="entry name" value="PROTEASE"/>
    <property type="match status" value="1"/>
</dbReference>
<keyword evidence="3" id="KW-0378">Hydrolase</keyword>
<feature type="transmembrane region" description="Helical" evidence="1">
    <location>
        <begin position="194"/>
        <end position="211"/>
    </location>
</feature>
<evidence type="ECO:0000313" key="4">
    <source>
        <dbReference type="Proteomes" id="UP000057938"/>
    </source>
</evidence>
<dbReference type="AlphaFoldDB" id="A0A0M3TAC4"/>
<name>A0A0M3TAC4_9SPHN</name>
<dbReference type="GO" id="GO:0006508">
    <property type="term" value="P:proteolysis"/>
    <property type="evidence" value="ECO:0007669"/>
    <property type="project" value="UniProtKB-KW"/>
</dbReference>
<evidence type="ECO:0000313" key="3">
    <source>
        <dbReference type="EMBL" id="ALE16802.1"/>
    </source>
</evidence>
<feature type="domain" description="CAAX prenyl protease 2/Lysostaphin resistance protein A-like" evidence="2">
    <location>
        <begin position="139"/>
        <end position="230"/>
    </location>
</feature>
<keyword evidence="1" id="KW-0812">Transmembrane</keyword>
<keyword evidence="1" id="KW-0472">Membrane</keyword>
<dbReference type="GO" id="GO:0080120">
    <property type="term" value="P:CAAX-box protein maturation"/>
    <property type="evidence" value="ECO:0007669"/>
    <property type="project" value="UniProtKB-ARBA"/>
</dbReference>
<feature type="transmembrane region" description="Helical" evidence="1">
    <location>
        <begin position="54"/>
        <end position="78"/>
    </location>
</feature>
<evidence type="ECO:0000256" key="1">
    <source>
        <dbReference type="SAM" id="Phobius"/>
    </source>
</evidence>
<dbReference type="EMBL" id="CP012669">
    <property type="protein sequence ID" value="ALE16802.1"/>
    <property type="molecule type" value="Genomic_DNA"/>
</dbReference>
<accession>A0A0M3TAC4</accession>
<keyword evidence="1" id="KW-1133">Transmembrane helix</keyword>
<protein>
    <submittedName>
        <fullName evidence="3">CAAX amino terminal protease family protein</fullName>
    </submittedName>
</protein>
<sequence>MTQTIFTDEPAKGWIAPSIAAPFICIFLVAISSLPLDFWFESLGLLDAKGTPQGPLGFCIFLASFISIGLAVFAWLRWIEKRSLASAGLRGDLRFRRFLIGLAIGLAMMGATVATIAIAGGYRTGDLFPAFASPAALGWIGLLLASFTAQASVEEFVFRGWLFSTVMRRWNAVAAFVLTSAAFTFLHFSPGTPPLVLVMTFAFSIFACAWAQRSNSIWGVMGWHTGWNWLGGVGFDVPITGLDTGLPALIVRMVPSGPVWLNGGAEGPEGSVFTLALLIAGSLILLWPRQQGESDGSGAAPSHHRT</sequence>
<dbReference type="InterPro" id="IPR003675">
    <property type="entry name" value="Rce1/LyrA-like_dom"/>
</dbReference>